<dbReference type="EMBL" id="JAVRHT010000026">
    <property type="protein sequence ID" value="MDT0632330.1"/>
    <property type="molecule type" value="Genomic_DNA"/>
</dbReference>
<organism evidence="1 2">
    <name type="scientific">Rubrivirga litoralis</name>
    <dbReference type="NCBI Taxonomy" id="3075598"/>
    <lineage>
        <taxon>Bacteria</taxon>
        <taxon>Pseudomonadati</taxon>
        <taxon>Rhodothermota</taxon>
        <taxon>Rhodothermia</taxon>
        <taxon>Rhodothermales</taxon>
        <taxon>Rubricoccaceae</taxon>
        <taxon>Rubrivirga</taxon>
    </lineage>
</organism>
<dbReference type="Proteomes" id="UP001267426">
    <property type="component" value="Unassembled WGS sequence"/>
</dbReference>
<keyword evidence="2" id="KW-1185">Reference proteome</keyword>
<evidence type="ECO:0000313" key="1">
    <source>
        <dbReference type="EMBL" id="MDT0632330.1"/>
    </source>
</evidence>
<reference evidence="1 2" key="1">
    <citation type="submission" date="2023-09" db="EMBL/GenBank/DDBJ databases">
        <authorList>
            <person name="Rey-Velasco X."/>
        </authorList>
    </citation>
    <scope>NUCLEOTIDE SEQUENCE [LARGE SCALE GENOMIC DNA]</scope>
    <source>
        <strain evidence="1 2">F394</strain>
    </source>
</reference>
<protein>
    <submittedName>
        <fullName evidence="1">Uncharacterized protein</fullName>
    </submittedName>
</protein>
<comment type="caution">
    <text evidence="1">The sequence shown here is derived from an EMBL/GenBank/DDBJ whole genome shotgun (WGS) entry which is preliminary data.</text>
</comment>
<sequence>MAGLRGYVQNQGYTLFPDASFDPGLFSTNRESFSVDGGRGRLSVYAFESEAAMEQAALRLSTAAFSPVWNVYEGGNLVVVYLGRDPGMLAALGRVMDPIA</sequence>
<accession>A0ABU3BSW9</accession>
<evidence type="ECO:0000313" key="2">
    <source>
        <dbReference type="Proteomes" id="UP001267426"/>
    </source>
</evidence>
<gene>
    <name evidence="1" type="ORF">RM540_11280</name>
</gene>
<dbReference type="RefSeq" id="WP_311664119.1">
    <property type="nucleotide sequence ID" value="NZ_JAVRHT010000026.1"/>
</dbReference>
<proteinExistence type="predicted"/>
<name>A0ABU3BSW9_9BACT</name>